<dbReference type="Proteomes" id="UP000799302">
    <property type="component" value="Unassembled WGS sequence"/>
</dbReference>
<dbReference type="InterPro" id="IPR001138">
    <property type="entry name" value="Zn2Cys6_DnaBD"/>
</dbReference>
<accession>A0A6A6TZD2</accession>
<gene>
    <name evidence="7" type="ORF">BT63DRAFT_66369</name>
</gene>
<keyword evidence="3" id="KW-0805">Transcription regulation</keyword>
<evidence type="ECO:0000259" key="6">
    <source>
        <dbReference type="PROSITE" id="PS50048"/>
    </source>
</evidence>
<dbReference type="PANTHER" id="PTHR47660">
    <property type="entry name" value="TRANSCRIPTION FACTOR WITH C2H2 AND ZN(2)-CYS(6) DNA BINDING DOMAIN (EUROFUNG)-RELATED-RELATED"/>
    <property type="match status" value="1"/>
</dbReference>
<keyword evidence="1" id="KW-0479">Metal-binding</keyword>
<sequence>MPIPRRSCKACFMGKRKCDLGRPHCGRCLRNSQSCDYPSSPEDDTCEFSNNGSDDFLVAQHYLQGFGDNNTALQFTLDKISPLSDEILYPALPNMVGNLGELQPVSGITQSYQWVVEQLKSYPAAFAQTAATVFIHSTSYCSEVPRDIRAAFGICAASVSMDEKTESMIYRAIDAEASDLLRSRSDTTLKEDLANIQAMVLYQSIRLFQGDLKQRVLVQQQEVQLESKALKLLQRAKLELEFVQPSWERWILTESIRRVVAVLYMLYAMNSVFEENICRNLPTLTFLPVSSNSSFWQSEANYLQNHDGEETVKYGDFSEIWLVSPHRKLDPFEKLLLVACKGIEPVEALSSLAFVESQTA</sequence>
<evidence type="ECO:0000256" key="5">
    <source>
        <dbReference type="ARBA" id="ARBA00023242"/>
    </source>
</evidence>
<proteinExistence type="predicted"/>
<dbReference type="CDD" id="cd00067">
    <property type="entry name" value="GAL4"/>
    <property type="match status" value="1"/>
</dbReference>
<dbReference type="GO" id="GO:0000981">
    <property type="term" value="F:DNA-binding transcription factor activity, RNA polymerase II-specific"/>
    <property type="evidence" value="ECO:0007669"/>
    <property type="project" value="InterPro"/>
</dbReference>
<dbReference type="PANTHER" id="PTHR47660:SF2">
    <property type="entry name" value="TRANSCRIPTION FACTOR WITH C2H2 AND ZN(2)-CYS(6) DNA BINDING DOMAIN (EUROFUNG)"/>
    <property type="match status" value="1"/>
</dbReference>
<keyword evidence="2" id="KW-0862">Zinc</keyword>
<evidence type="ECO:0000256" key="1">
    <source>
        <dbReference type="ARBA" id="ARBA00022723"/>
    </source>
</evidence>
<name>A0A6A6TZD2_9PEZI</name>
<dbReference type="OrthoDB" id="9930022at2759"/>
<dbReference type="PROSITE" id="PS50048">
    <property type="entry name" value="ZN2_CY6_FUNGAL_2"/>
    <property type="match status" value="1"/>
</dbReference>
<evidence type="ECO:0000313" key="7">
    <source>
        <dbReference type="EMBL" id="KAF2665449.1"/>
    </source>
</evidence>
<evidence type="ECO:0000313" key="8">
    <source>
        <dbReference type="Proteomes" id="UP000799302"/>
    </source>
</evidence>
<protein>
    <recommendedName>
        <fullName evidence="6">Zn(2)-C6 fungal-type domain-containing protein</fullName>
    </recommendedName>
</protein>
<keyword evidence="8" id="KW-1185">Reference proteome</keyword>
<dbReference type="SUPFAM" id="SSF57701">
    <property type="entry name" value="Zn2/Cys6 DNA-binding domain"/>
    <property type="match status" value="1"/>
</dbReference>
<dbReference type="Gene3D" id="4.10.240.10">
    <property type="entry name" value="Zn(2)-C6 fungal-type DNA-binding domain"/>
    <property type="match status" value="1"/>
</dbReference>
<evidence type="ECO:0000256" key="4">
    <source>
        <dbReference type="ARBA" id="ARBA00023163"/>
    </source>
</evidence>
<feature type="domain" description="Zn(2)-C6 fungal-type" evidence="6">
    <location>
        <begin position="7"/>
        <end position="37"/>
    </location>
</feature>
<dbReference type="InterPro" id="IPR036864">
    <property type="entry name" value="Zn2-C6_fun-type_DNA-bd_sf"/>
</dbReference>
<keyword evidence="4" id="KW-0804">Transcription</keyword>
<dbReference type="EMBL" id="MU004240">
    <property type="protein sequence ID" value="KAF2665449.1"/>
    <property type="molecule type" value="Genomic_DNA"/>
</dbReference>
<organism evidence="7 8">
    <name type="scientific">Microthyrium microscopicum</name>
    <dbReference type="NCBI Taxonomy" id="703497"/>
    <lineage>
        <taxon>Eukaryota</taxon>
        <taxon>Fungi</taxon>
        <taxon>Dikarya</taxon>
        <taxon>Ascomycota</taxon>
        <taxon>Pezizomycotina</taxon>
        <taxon>Dothideomycetes</taxon>
        <taxon>Dothideomycetes incertae sedis</taxon>
        <taxon>Microthyriales</taxon>
        <taxon>Microthyriaceae</taxon>
        <taxon>Microthyrium</taxon>
    </lineage>
</organism>
<reference evidence="7" key="1">
    <citation type="journal article" date="2020" name="Stud. Mycol.">
        <title>101 Dothideomycetes genomes: a test case for predicting lifestyles and emergence of pathogens.</title>
        <authorList>
            <person name="Haridas S."/>
            <person name="Albert R."/>
            <person name="Binder M."/>
            <person name="Bloem J."/>
            <person name="Labutti K."/>
            <person name="Salamov A."/>
            <person name="Andreopoulos B."/>
            <person name="Baker S."/>
            <person name="Barry K."/>
            <person name="Bills G."/>
            <person name="Bluhm B."/>
            <person name="Cannon C."/>
            <person name="Castanera R."/>
            <person name="Culley D."/>
            <person name="Daum C."/>
            <person name="Ezra D."/>
            <person name="Gonzalez J."/>
            <person name="Henrissat B."/>
            <person name="Kuo A."/>
            <person name="Liang C."/>
            <person name="Lipzen A."/>
            <person name="Lutzoni F."/>
            <person name="Magnuson J."/>
            <person name="Mondo S."/>
            <person name="Nolan M."/>
            <person name="Ohm R."/>
            <person name="Pangilinan J."/>
            <person name="Park H.-J."/>
            <person name="Ramirez L."/>
            <person name="Alfaro M."/>
            <person name="Sun H."/>
            <person name="Tritt A."/>
            <person name="Yoshinaga Y."/>
            <person name="Zwiers L.-H."/>
            <person name="Turgeon B."/>
            <person name="Goodwin S."/>
            <person name="Spatafora J."/>
            <person name="Crous P."/>
            <person name="Grigoriev I."/>
        </authorList>
    </citation>
    <scope>NUCLEOTIDE SEQUENCE</scope>
    <source>
        <strain evidence="7">CBS 115976</strain>
    </source>
</reference>
<evidence type="ECO:0000256" key="2">
    <source>
        <dbReference type="ARBA" id="ARBA00022833"/>
    </source>
</evidence>
<dbReference type="Pfam" id="PF00172">
    <property type="entry name" value="Zn_clus"/>
    <property type="match status" value="1"/>
</dbReference>
<dbReference type="AlphaFoldDB" id="A0A6A6TZD2"/>
<keyword evidence="5" id="KW-0539">Nucleus</keyword>
<dbReference type="GO" id="GO:0008270">
    <property type="term" value="F:zinc ion binding"/>
    <property type="evidence" value="ECO:0007669"/>
    <property type="project" value="InterPro"/>
</dbReference>
<evidence type="ECO:0000256" key="3">
    <source>
        <dbReference type="ARBA" id="ARBA00023015"/>
    </source>
</evidence>